<name>A0A165HZJ9_EXIGL</name>
<feature type="region of interest" description="Disordered" evidence="1">
    <location>
        <begin position="100"/>
        <end position="240"/>
    </location>
</feature>
<feature type="compositionally biased region" description="Low complexity" evidence="1">
    <location>
        <begin position="350"/>
        <end position="362"/>
    </location>
</feature>
<feature type="compositionally biased region" description="Basic residues" evidence="1">
    <location>
        <begin position="458"/>
        <end position="469"/>
    </location>
</feature>
<dbReference type="InParanoid" id="A0A165HZJ9"/>
<evidence type="ECO:0000256" key="1">
    <source>
        <dbReference type="SAM" id="MobiDB-lite"/>
    </source>
</evidence>
<feature type="compositionally biased region" description="Low complexity" evidence="1">
    <location>
        <begin position="182"/>
        <end position="220"/>
    </location>
</feature>
<feature type="compositionally biased region" description="Basic and acidic residues" evidence="1">
    <location>
        <begin position="122"/>
        <end position="138"/>
    </location>
</feature>
<evidence type="ECO:0000313" key="3">
    <source>
        <dbReference type="Proteomes" id="UP000077266"/>
    </source>
</evidence>
<feature type="region of interest" description="Disordered" evidence="1">
    <location>
        <begin position="350"/>
        <end position="374"/>
    </location>
</feature>
<proteinExistence type="predicted"/>
<accession>A0A165HZJ9</accession>
<keyword evidence="3" id="KW-1185">Reference proteome</keyword>
<feature type="region of interest" description="Disordered" evidence="1">
    <location>
        <begin position="452"/>
        <end position="506"/>
    </location>
</feature>
<reference evidence="2 3" key="1">
    <citation type="journal article" date="2016" name="Mol. Biol. Evol.">
        <title>Comparative Genomics of Early-Diverging Mushroom-Forming Fungi Provides Insights into the Origins of Lignocellulose Decay Capabilities.</title>
        <authorList>
            <person name="Nagy L.G."/>
            <person name="Riley R."/>
            <person name="Tritt A."/>
            <person name="Adam C."/>
            <person name="Daum C."/>
            <person name="Floudas D."/>
            <person name="Sun H."/>
            <person name="Yadav J.S."/>
            <person name="Pangilinan J."/>
            <person name="Larsson K.H."/>
            <person name="Matsuura K."/>
            <person name="Barry K."/>
            <person name="Labutti K."/>
            <person name="Kuo R."/>
            <person name="Ohm R.A."/>
            <person name="Bhattacharya S.S."/>
            <person name="Shirouzu T."/>
            <person name="Yoshinaga Y."/>
            <person name="Martin F.M."/>
            <person name="Grigoriev I.V."/>
            <person name="Hibbett D.S."/>
        </authorList>
    </citation>
    <scope>NUCLEOTIDE SEQUENCE [LARGE SCALE GENOMIC DNA]</scope>
    <source>
        <strain evidence="2 3">HHB12029</strain>
    </source>
</reference>
<dbReference type="AlphaFoldDB" id="A0A165HZJ9"/>
<dbReference type="Proteomes" id="UP000077266">
    <property type="component" value="Unassembled WGS sequence"/>
</dbReference>
<evidence type="ECO:0000313" key="2">
    <source>
        <dbReference type="EMBL" id="KZV92682.1"/>
    </source>
</evidence>
<sequence>MVHHPLDDKEDLSFYVDRMVHAKDPDQHEALITAIEQCGTLARSVYKADVVLVDPTVTDLTTLIDVNATLVSYRYVENSMFFGKRLPFGNFVVELPSTGSNARDRHLKAGGVPTRALWRSEPAAEKNPEPAGHAREPSDSPEPPQIARRDTLRTPPASTGRRNVVVVEMPPTGSASSKHRSTSGSASRASATSPSRAKASNKTTSKNSTPSTSSKATNSATKRKASRLDSDALEPPMPSFRVRQNDKVNLRSDPYFAWCVKYTKWVTIVRPETNLSEISDHIFRIIPGQFRTTLYNIATYDKYEAEREALDTAQEAGREISEEHNVHSWSITKLDAVIVKMARLVLSSDNPAESSSSSVAKAPKPPASHLLHDGDGAVKSKLAKRWMQDYFRWNLTRVPRLNIKQLSKAISAQTGGALAGNVFRKYRENNMEIFRAIEAQVERETGLQVAHIHGGNNGRKRVRSNAKRRSLQDLVGSESDSSTSESESDEEEERPRVKRLRLESPV</sequence>
<organism evidence="2 3">
    <name type="scientific">Exidia glandulosa HHB12029</name>
    <dbReference type="NCBI Taxonomy" id="1314781"/>
    <lineage>
        <taxon>Eukaryota</taxon>
        <taxon>Fungi</taxon>
        <taxon>Dikarya</taxon>
        <taxon>Basidiomycota</taxon>
        <taxon>Agaricomycotina</taxon>
        <taxon>Agaricomycetes</taxon>
        <taxon>Auriculariales</taxon>
        <taxon>Exidiaceae</taxon>
        <taxon>Exidia</taxon>
    </lineage>
</organism>
<gene>
    <name evidence="2" type="ORF">EXIGLDRAFT_70018</name>
</gene>
<protein>
    <submittedName>
        <fullName evidence="2">Uncharacterized protein</fullName>
    </submittedName>
</protein>
<dbReference type="EMBL" id="KV426004">
    <property type="protein sequence ID" value="KZV92682.1"/>
    <property type="molecule type" value="Genomic_DNA"/>
</dbReference>